<sequence length="303" mass="35719">MIDKKSQFTSSFKQILDNFNDVMKYSYVHKYFNTIEFKNRISNTMTCKSLITQKIFNNGQPNIINNGFLDLNYCKEKDLQVDVNVDVNRNFTLRVDKTLQFNSFKDYCIFGKINSNTLNKQIYPQIGFYKNFNSFAFKIKFDLDNYITQIKGKALYDRDEKNENSNFFGTGVAIDYDFRKQILSNIKAVIWNINQNATMSLHYSNSKPLDKDTDYVVKYCLYQKLQNKVDLGIQLSRKSRDQGFGIKFGCKYYKYDNVIYNCKLTEQLFIQSSFIIDLNLRKKDESFVNKSDFPIGLKIFICQ</sequence>
<dbReference type="eggNOG" id="ENOG502R2MU">
    <property type="taxonomic scope" value="Eukaryota"/>
</dbReference>
<reference evidence="1 2" key="1">
    <citation type="submission" date="2011-07" db="EMBL/GenBank/DDBJ databases">
        <authorList>
            <person name="Coyne R."/>
            <person name="Brami D."/>
            <person name="Johnson J."/>
            <person name="Hostetler J."/>
            <person name="Hannick L."/>
            <person name="Clark T."/>
            <person name="Cassidy-Hanley D."/>
            <person name="Inman J."/>
        </authorList>
    </citation>
    <scope>NUCLEOTIDE SEQUENCE [LARGE SCALE GENOMIC DNA]</scope>
    <source>
        <strain evidence="1 2">G5</strain>
    </source>
</reference>
<organism evidence="1 2">
    <name type="scientific">Ichthyophthirius multifiliis</name>
    <name type="common">White spot disease agent</name>
    <name type="synonym">Ich</name>
    <dbReference type="NCBI Taxonomy" id="5932"/>
    <lineage>
        <taxon>Eukaryota</taxon>
        <taxon>Sar</taxon>
        <taxon>Alveolata</taxon>
        <taxon>Ciliophora</taxon>
        <taxon>Intramacronucleata</taxon>
        <taxon>Oligohymenophorea</taxon>
        <taxon>Hymenostomatida</taxon>
        <taxon>Ophryoglenina</taxon>
        <taxon>Ichthyophthirius</taxon>
    </lineage>
</organism>
<dbReference type="OrthoDB" id="10504543at2759"/>
<dbReference type="OMA" id="FTISNMI"/>
<dbReference type="RefSeq" id="XP_004034940.1">
    <property type="nucleotide sequence ID" value="XM_004034892.1"/>
</dbReference>
<accession>G0QTK3</accession>
<dbReference type="EMBL" id="GL983859">
    <property type="protein sequence ID" value="EGR31454.1"/>
    <property type="molecule type" value="Genomic_DNA"/>
</dbReference>
<dbReference type="Gene3D" id="2.40.160.10">
    <property type="entry name" value="Porin"/>
    <property type="match status" value="1"/>
</dbReference>
<dbReference type="GeneID" id="14907593"/>
<name>G0QTK3_ICHMU</name>
<dbReference type="InParanoid" id="G0QTK3"/>
<gene>
    <name evidence="1" type="ORF">IMG5_109030</name>
</gene>
<evidence type="ECO:0000313" key="1">
    <source>
        <dbReference type="EMBL" id="EGR31454.1"/>
    </source>
</evidence>
<evidence type="ECO:0000313" key="2">
    <source>
        <dbReference type="Proteomes" id="UP000008983"/>
    </source>
</evidence>
<dbReference type="InterPro" id="IPR023614">
    <property type="entry name" value="Porin_dom_sf"/>
</dbReference>
<dbReference type="AlphaFoldDB" id="G0QTK3"/>
<keyword evidence="2" id="KW-1185">Reference proteome</keyword>
<protein>
    <submittedName>
        <fullName evidence="1">Uncharacterized protein</fullName>
    </submittedName>
</protein>
<proteinExistence type="predicted"/>
<dbReference type="Proteomes" id="UP000008983">
    <property type="component" value="Unassembled WGS sequence"/>
</dbReference>